<organism evidence="1 2">
    <name type="scientific">Calycomorphotria hydatis</name>
    <dbReference type="NCBI Taxonomy" id="2528027"/>
    <lineage>
        <taxon>Bacteria</taxon>
        <taxon>Pseudomonadati</taxon>
        <taxon>Planctomycetota</taxon>
        <taxon>Planctomycetia</taxon>
        <taxon>Planctomycetales</taxon>
        <taxon>Planctomycetaceae</taxon>
        <taxon>Calycomorphotria</taxon>
    </lineage>
</organism>
<keyword evidence="2" id="KW-1185">Reference proteome</keyword>
<protein>
    <recommendedName>
        <fullName evidence="3">Sulfatase</fullName>
    </recommendedName>
</protein>
<dbReference type="InterPro" id="IPR010869">
    <property type="entry name" value="DUF1501"/>
</dbReference>
<dbReference type="SUPFAM" id="SSF53649">
    <property type="entry name" value="Alkaline phosphatase-like"/>
    <property type="match status" value="1"/>
</dbReference>
<dbReference type="PANTHER" id="PTHR43737:SF1">
    <property type="entry name" value="DUF1501 DOMAIN-CONTAINING PROTEIN"/>
    <property type="match status" value="1"/>
</dbReference>
<dbReference type="Proteomes" id="UP000319976">
    <property type="component" value="Chromosome"/>
</dbReference>
<dbReference type="PANTHER" id="PTHR43737">
    <property type="entry name" value="BLL7424 PROTEIN"/>
    <property type="match status" value="1"/>
</dbReference>
<dbReference type="EMBL" id="CP036316">
    <property type="protein sequence ID" value="QDT65126.1"/>
    <property type="molecule type" value="Genomic_DNA"/>
</dbReference>
<gene>
    <name evidence="1" type="ORF">V22_23730</name>
</gene>
<dbReference type="Pfam" id="PF07394">
    <property type="entry name" value="DUF1501"/>
    <property type="match status" value="1"/>
</dbReference>
<name>A0A517T9T3_9PLAN</name>
<evidence type="ECO:0000313" key="2">
    <source>
        <dbReference type="Proteomes" id="UP000319976"/>
    </source>
</evidence>
<accession>A0A517T9T3</accession>
<proteinExistence type="predicted"/>
<evidence type="ECO:0000313" key="1">
    <source>
        <dbReference type="EMBL" id="QDT65126.1"/>
    </source>
</evidence>
<dbReference type="KEGG" id="chya:V22_23730"/>
<evidence type="ECO:0008006" key="3">
    <source>
        <dbReference type="Google" id="ProtNLM"/>
    </source>
</evidence>
<sequence>MNIPGLELTRREYLLNSGIGFGALALKSMLFEQQLKASGTDTSTLDLLPHFKPRVKNIIFLFMSGGPSHVDTWDPKPLLGELDEQSVPNEIAKTVPNIPRSGVNSKVMASPFKFSKHGESGLEVSELLPETAKHVDDICVIRSLNHRIPVHGPGETLALTGSALGERPSMGAWIDYGLGSECQNLPGYVVMLSESTGPAPQRAGWGTGFLPAKHQGTVIDGNRGLPYSTMPSVYTKQDRQVQLEFINWMNRRQLVGHEADSELQARIESYELGFRMQMSAPETFDISNETDDTRKLYGLDEKATSTFGRHCLLARRMVEQGVRFIQLRNGGWDAHGSLKGNHIRRCRATDRPIAGLLQDLKQRGLWDDTLVIWGGEFGRTPTTEGSAKGEKRGRDHSPAGYTMWLAGGGIRGGQVIGATDELGYVPIDRPVTPHDFHATLLHALGLDQHKLFFLHNNREEIATVLGGEVIKEVFS</sequence>
<dbReference type="InterPro" id="IPR017850">
    <property type="entry name" value="Alkaline_phosphatase_core_sf"/>
</dbReference>
<dbReference type="Gene3D" id="3.40.720.10">
    <property type="entry name" value="Alkaline Phosphatase, subunit A"/>
    <property type="match status" value="1"/>
</dbReference>
<dbReference type="RefSeq" id="WP_145262873.1">
    <property type="nucleotide sequence ID" value="NZ_CP036316.1"/>
</dbReference>
<dbReference type="OrthoDB" id="127333at2"/>
<reference evidence="1 2" key="1">
    <citation type="submission" date="2019-02" db="EMBL/GenBank/DDBJ databases">
        <title>Deep-cultivation of Planctomycetes and their phenomic and genomic characterization uncovers novel biology.</title>
        <authorList>
            <person name="Wiegand S."/>
            <person name="Jogler M."/>
            <person name="Boedeker C."/>
            <person name="Pinto D."/>
            <person name="Vollmers J."/>
            <person name="Rivas-Marin E."/>
            <person name="Kohn T."/>
            <person name="Peeters S.H."/>
            <person name="Heuer A."/>
            <person name="Rast P."/>
            <person name="Oberbeckmann S."/>
            <person name="Bunk B."/>
            <person name="Jeske O."/>
            <person name="Meyerdierks A."/>
            <person name="Storesund J.E."/>
            <person name="Kallscheuer N."/>
            <person name="Luecker S."/>
            <person name="Lage O.M."/>
            <person name="Pohl T."/>
            <person name="Merkel B.J."/>
            <person name="Hornburger P."/>
            <person name="Mueller R.-W."/>
            <person name="Bruemmer F."/>
            <person name="Labrenz M."/>
            <person name="Spormann A.M."/>
            <person name="Op den Camp H."/>
            <person name="Overmann J."/>
            <person name="Amann R."/>
            <person name="Jetten M.S.M."/>
            <person name="Mascher T."/>
            <person name="Medema M.H."/>
            <person name="Devos D.P."/>
            <person name="Kaster A.-K."/>
            <person name="Ovreas L."/>
            <person name="Rohde M."/>
            <person name="Galperin M.Y."/>
            <person name="Jogler C."/>
        </authorList>
    </citation>
    <scope>NUCLEOTIDE SEQUENCE [LARGE SCALE GENOMIC DNA]</scope>
    <source>
        <strain evidence="1 2">V22</strain>
    </source>
</reference>
<dbReference type="AlphaFoldDB" id="A0A517T9T3"/>